<dbReference type="RefSeq" id="WP_344674862.1">
    <property type="nucleotide sequence ID" value="NZ_BAAAZI010000009.1"/>
</dbReference>
<dbReference type="Gene3D" id="3.10.450.50">
    <property type="match status" value="1"/>
</dbReference>
<keyword evidence="2" id="KW-1185">Reference proteome</keyword>
<gene>
    <name evidence="1" type="ORF">GCM10022216_22940</name>
</gene>
<proteinExistence type="predicted"/>
<sequence length="124" mass="14450">MEILEKEKAYWKGMESYDYEIVSQLTEFPCIVASKNGVREVDEITFKKLFEQGKDYKIKILNIDHVVEKKLSSDTAVIAYEIEMETGMEGNTQRSICSCTSTWVKKNEEWKCILHTEVENQAQQ</sequence>
<evidence type="ECO:0000313" key="2">
    <source>
        <dbReference type="Proteomes" id="UP001500101"/>
    </source>
</evidence>
<accession>A0ABP7YW18</accession>
<name>A0ABP7YW18_9SPHI</name>
<organism evidence="1 2">
    <name type="scientific">Sphingobacterium kyonggiense</name>
    <dbReference type="NCBI Taxonomy" id="714075"/>
    <lineage>
        <taxon>Bacteria</taxon>
        <taxon>Pseudomonadati</taxon>
        <taxon>Bacteroidota</taxon>
        <taxon>Sphingobacteriia</taxon>
        <taxon>Sphingobacteriales</taxon>
        <taxon>Sphingobacteriaceae</taxon>
        <taxon>Sphingobacterium</taxon>
    </lineage>
</organism>
<comment type="caution">
    <text evidence="1">The sequence shown here is derived from an EMBL/GenBank/DDBJ whole genome shotgun (WGS) entry which is preliminary data.</text>
</comment>
<evidence type="ECO:0008006" key="3">
    <source>
        <dbReference type="Google" id="ProtNLM"/>
    </source>
</evidence>
<protein>
    <recommendedName>
        <fullName evidence="3">DUF4440 domain-containing protein</fullName>
    </recommendedName>
</protein>
<dbReference type="InterPro" id="IPR032710">
    <property type="entry name" value="NTF2-like_dom_sf"/>
</dbReference>
<reference evidence="2" key="1">
    <citation type="journal article" date="2019" name="Int. J. Syst. Evol. Microbiol.">
        <title>The Global Catalogue of Microorganisms (GCM) 10K type strain sequencing project: providing services to taxonomists for standard genome sequencing and annotation.</title>
        <authorList>
            <consortium name="The Broad Institute Genomics Platform"/>
            <consortium name="The Broad Institute Genome Sequencing Center for Infectious Disease"/>
            <person name="Wu L."/>
            <person name="Ma J."/>
        </authorList>
    </citation>
    <scope>NUCLEOTIDE SEQUENCE [LARGE SCALE GENOMIC DNA]</scope>
    <source>
        <strain evidence="2">JCM 16704</strain>
    </source>
</reference>
<dbReference type="EMBL" id="BAAAZI010000009">
    <property type="protein sequence ID" value="GAA4142199.1"/>
    <property type="molecule type" value="Genomic_DNA"/>
</dbReference>
<evidence type="ECO:0000313" key="1">
    <source>
        <dbReference type="EMBL" id="GAA4142199.1"/>
    </source>
</evidence>
<dbReference type="SUPFAM" id="SSF54427">
    <property type="entry name" value="NTF2-like"/>
    <property type="match status" value="1"/>
</dbReference>
<dbReference type="Proteomes" id="UP001500101">
    <property type="component" value="Unassembled WGS sequence"/>
</dbReference>